<proteinExistence type="predicted"/>
<dbReference type="EMBL" id="MK072245">
    <property type="protein sequence ID" value="AYV80561.1"/>
    <property type="molecule type" value="Genomic_DNA"/>
</dbReference>
<reference evidence="1" key="1">
    <citation type="submission" date="2018-10" db="EMBL/GenBank/DDBJ databases">
        <title>Hidden diversity of soil giant viruses.</title>
        <authorList>
            <person name="Schulz F."/>
            <person name="Alteio L."/>
            <person name="Goudeau D."/>
            <person name="Ryan E.M."/>
            <person name="Malmstrom R.R."/>
            <person name="Blanchard J."/>
            <person name="Woyke T."/>
        </authorList>
    </citation>
    <scope>NUCLEOTIDE SEQUENCE</scope>
    <source>
        <strain evidence="1">HAV1</strain>
    </source>
</reference>
<gene>
    <name evidence="1" type="ORF">Harvfovirus3_6</name>
</gene>
<evidence type="ECO:0000313" key="1">
    <source>
        <dbReference type="EMBL" id="AYV80561.1"/>
    </source>
</evidence>
<sequence length="340" mass="39367">MKCTFSTCREPLYVNPITKFQSKVACERHYCEQEDKCTGTGIIQKGKNKDKGRLGDFCCKYIYSNCHFEQCTNKSVSFFDRKEACESHLYLKKCMQCGNQIPNKFYNSYAEKIRDDQRIFGHSDIKFQNCEKCNCEVKGCGEAKHHGSNVCLDHDSTLCKHKFLSCRCYNKSNSTKNPLYCSAHVCVVPNCTNHVASYDKCREHLCIYLSHKIYHKGKLRRSSEESYCGNPHYPGMNNCLEHCCITCFEEKYPRDKIKFPSRPYLCIKHKCSKSFRDGSSCDVINMPNKDFCKEHSCFNPDCQSDNTCPTHHCSECGKNKNKQIFSPCENCISQWKKIDL</sequence>
<name>A0A3G5A2Z7_9VIRU</name>
<protein>
    <submittedName>
        <fullName evidence="1">Uncharacterized protein</fullName>
    </submittedName>
</protein>
<organism evidence="1">
    <name type="scientific">Harvfovirus sp</name>
    <dbReference type="NCBI Taxonomy" id="2487768"/>
    <lineage>
        <taxon>Viruses</taxon>
        <taxon>Varidnaviria</taxon>
        <taxon>Bamfordvirae</taxon>
        <taxon>Nucleocytoviricota</taxon>
        <taxon>Megaviricetes</taxon>
        <taxon>Imitervirales</taxon>
        <taxon>Mimiviridae</taxon>
        <taxon>Klosneuvirinae</taxon>
    </lineage>
</organism>
<accession>A0A3G5A2Z7</accession>